<dbReference type="InterPro" id="IPR017968">
    <property type="entry name" value="Acylphosphatase_CS"/>
</dbReference>
<accession>A0A7N0ZUK3</accession>
<organism evidence="5 6">
    <name type="scientific">Kalanchoe fedtschenkoi</name>
    <name type="common">Lavender scallops</name>
    <name type="synonym">South American air plant</name>
    <dbReference type="NCBI Taxonomy" id="63787"/>
    <lineage>
        <taxon>Eukaryota</taxon>
        <taxon>Viridiplantae</taxon>
        <taxon>Streptophyta</taxon>
        <taxon>Embryophyta</taxon>
        <taxon>Tracheophyta</taxon>
        <taxon>Spermatophyta</taxon>
        <taxon>Magnoliopsida</taxon>
        <taxon>eudicotyledons</taxon>
        <taxon>Gunneridae</taxon>
        <taxon>Pentapetalae</taxon>
        <taxon>Saxifragales</taxon>
        <taxon>Crassulaceae</taxon>
        <taxon>Kalanchoe</taxon>
    </lineage>
</organism>
<dbReference type="InterPro" id="IPR020456">
    <property type="entry name" value="Acylphosphatase"/>
</dbReference>
<reference evidence="5" key="1">
    <citation type="submission" date="2021-01" db="UniProtKB">
        <authorList>
            <consortium name="EnsemblPlants"/>
        </authorList>
    </citation>
    <scope>IDENTIFICATION</scope>
</reference>
<name>A0A7N0ZUK3_KALFE</name>
<dbReference type="InterPro" id="IPR036046">
    <property type="entry name" value="Acylphosphatase-like_dom_sf"/>
</dbReference>
<comment type="catalytic activity">
    <reaction evidence="1">
        <text>an acyl phosphate + H2O = a carboxylate + phosphate + H(+)</text>
        <dbReference type="Rhea" id="RHEA:14965"/>
        <dbReference type="ChEBI" id="CHEBI:15377"/>
        <dbReference type="ChEBI" id="CHEBI:15378"/>
        <dbReference type="ChEBI" id="CHEBI:29067"/>
        <dbReference type="ChEBI" id="CHEBI:43474"/>
        <dbReference type="ChEBI" id="CHEBI:59918"/>
        <dbReference type="EC" id="3.6.1.7"/>
    </reaction>
</comment>
<dbReference type="GO" id="GO:0003998">
    <property type="term" value="F:acylphosphatase activity"/>
    <property type="evidence" value="ECO:0007669"/>
    <property type="project" value="UniProtKB-EC"/>
</dbReference>
<sequence length="207" mass="23086">MAAASATSSSALIRLNCCNFSARIKLRTPRSCRNPWRISDFHGDVSRRSCRVLPRNPRLLYHSDPLVPNRASFRLPRPSPHLLLEICIAAADRPRLSRAMSASGAEAESDHSQSTQTKTVRVVIKGRVQGVFYRDWTTENARKLGLKGWVRNRRDGCVEALFSGEPDKVKEMEQRCRAGPPAAMVTGLDVFPSDEDPGDGFERKPTI</sequence>
<dbReference type="PROSITE" id="PS00151">
    <property type="entry name" value="ACYLPHOSPHATASE_2"/>
    <property type="match status" value="1"/>
</dbReference>
<dbReference type="EC" id="3.6.1.7" evidence="1"/>
<dbReference type="InterPro" id="IPR001792">
    <property type="entry name" value="Acylphosphatase-like_dom"/>
</dbReference>
<evidence type="ECO:0000256" key="3">
    <source>
        <dbReference type="SAM" id="MobiDB-lite"/>
    </source>
</evidence>
<protein>
    <recommendedName>
        <fullName evidence="1">acylphosphatase</fullName>
        <ecNumber evidence="1">3.6.1.7</ecNumber>
    </recommendedName>
</protein>
<evidence type="ECO:0000313" key="5">
    <source>
        <dbReference type="EnsemblPlants" id="Kaladp0037s0016.1.v1.1"/>
    </source>
</evidence>
<feature type="region of interest" description="Disordered" evidence="3">
    <location>
        <begin position="184"/>
        <end position="207"/>
    </location>
</feature>
<dbReference type="EnsemblPlants" id="Kaladp0037s0016.1.v1.1">
    <property type="protein sequence ID" value="Kaladp0037s0016.1.v1.1"/>
    <property type="gene ID" value="Kaladp0037s0016.v1.1"/>
</dbReference>
<evidence type="ECO:0000256" key="1">
    <source>
        <dbReference type="PROSITE-ProRule" id="PRU00520"/>
    </source>
</evidence>
<proteinExistence type="inferred from homology"/>
<evidence type="ECO:0000259" key="4">
    <source>
        <dbReference type="PROSITE" id="PS51160"/>
    </source>
</evidence>
<dbReference type="Gene3D" id="3.30.70.100">
    <property type="match status" value="1"/>
</dbReference>
<dbReference type="PROSITE" id="PS51160">
    <property type="entry name" value="ACYLPHOSPHATASE_3"/>
    <property type="match status" value="1"/>
</dbReference>
<keyword evidence="1" id="KW-0378">Hydrolase</keyword>
<dbReference type="Pfam" id="PF00708">
    <property type="entry name" value="Acylphosphatase"/>
    <property type="match status" value="1"/>
</dbReference>
<feature type="active site" evidence="1">
    <location>
        <position position="152"/>
    </location>
</feature>
<dbReference type="SUPFAM" id="SSF54975">
    <property type="entry name" value="Acylphosphatase/BLUF domain-like"/>
    <property type="match status" value="1"/>
</dbReference>
<feature type="active site" evidence="1">
    <location>
        <position position="134"/>
    </location>
</feature>
<evidence type="ECO:0000256" key="2">
    <source>
        <dbReference type="RuleBase" id="RU004168"/>
    </source>
</evidence>
<dbReference type="Proteomes" id="UP000594263">
    <property type="component" value="Unplaced"/>
</dbReference>
<dbReference type="PRINTS" id="PR00112">
    <property type="entry name" value="ACYLPHPHTASE"/>
</dbReference>
<dbReference type="PANTHER" id="PTHR47268">
    <property type="entry name" value="ACYLPHOSPHATASE"/>
    <property type="match status" value="1"/>
</dbReference>
<keyword evidence="6" id="KW-1185">Reference proteome</keyword>
<feature type="domain" description="Acylphosphatase-like" evidence="4">
    <location>
        <begin position="119"/>
        <end position="205"/>
    </location>
</feature>
<evidence type="ECO:0000313" key="6">
    <source>
        <dbReference type="Proteomes" id="UP000594263"/>
    </source>
</evidence>
<dbReference type="PANTHER" id="PTHR47268:SF4">
    <property type="entry name" value="ACYLPHOSPHATASE"/>
    <property type="match status" value="1"/>
</dbReference>
<dbReference type="AlphaFoldDB" id="A0A7N0ZUK3"/>
<dbReference type="Gramene" id="Kaladp0037s0016.1.v1.1">
    <property type="protein sequence ID" value="Kaladp0037s0016.1.v1.1"/>
    <property type="gene ID" value="Kaladp0037s0016.v1.1"/>
</dbReference>
<comment type="similarity">
    <text evidence="2">Belongs to the acylphosphatase family.</text>
</comment>